<evidence type="ECO:0000313" key="3">
    <source>
        <dbReference type="Proteomes" id="UP000198838"/>
    </source>
</evidence>
<accession>A0A1I1AQX1</accession>
<gene>
    <name evidence="2" type="ORF">SAMN05216249_1311</name>
</gene>
<dbReference type="RefSeq" id="WP_092874863.1">
    <property type="nucleotide sequence ID" value="NZ_FOJY01000031.1"/>
</dbReference>
<dbReference type="Pfam" id="PF00753">
    <property type="entry name" value="Lactamase_B"/>
    <property type="match status" value="1"/>
</dbReference>
<protein>
    <submittedName>
        <fullName evidence="2">7,8-dihydropterin-6-yl-methyl-4-(Beta-D-ribofuranosyl)aminobenzene 5'-phosphate synthase</fullName>
    </submittedName>
</protein>
<dbReference type="CDD" id="cd07713">
    <property type="entry name" value="DHPS-like_MBL-fold"/>
    <property type="match status" value="1"/>
</dbReference>
<dbReference type="InterPro" id="IPR052926">
    <property type="entry name" value="Metallo-beta-lactamase_dom"/>
</dbReference>
<dbReference type="Proteomes" id="UP000198838">
    <property type="component" value="Unassembled WGS sequence"/>
</dbReference>
<organism evidence="2 3">
    <name type="scientific">Acetitomaculum ruminis DSM 5522</name>
    <dbReference type="NCBI Taxonomy" id="1120918"/>
    <lineage>
        <taxon>Bacteria</taxon>
        <taxon>Bacillati</taxon>
        <taxon>Bacillota</taxon>
        <taxon>Clostridia</taxon>
        <taxon>Lachnospirales</taxon>
        <taxon>Lachnospiraceae</taxon>
        <taxon>Acetitomaculum</taxon>
    </lineage>
</organism>
<dbReference type="SMART" id="SM00849">
    <property type="entry name" value="Lactamase_B"/>
    <property type="match status" value="1"/>
</dbReference>
<feature type="domain" description="Metallo-beta-lactamase" evidence="1">
    <location>
        <begin position="20"/>
        <end position="249"/>
    </location>
</feature>
<proteinExistence type="predicted"/>
<dbReference type="InterPro" id="IPR001279">
    <property type="entry name" value="Metallo-B-lactamas"/>
</dbReference>
<dbReference type="SUPFAM" id="SSF56281">
    <property type="entry name" value="Metallo-hydrolase/oxidoreductase"/>
    <property type="match status" value="1"/>
</dbReference>
<reference evidence="2 3" key="1">
    <citation type="submission" date="2016-10" db="EMBL/GenBank/DDBJ databases">
        <authorList>
            <person name="de Groot N.N."/>
        </authorList>
    </citation>
    <scope>NUCLEOTIDE SEQUENCE [LARGE SCALE GENOMIC DNA]</scope>
    <source>
        <strain evidence="2 3">DSM 5522</strain>
    </source>
</reference>
<evidence type="ECO:0000313" key="2">
    <source>
        <dbReference type="EMBL" id="SFB38750.1"/>
    </source>
</evidence>
<dbReference type="EMBL" id="FOJY01000031">
    <property type="protein sequence ID" value="SFB38750.1"/>
    <property type="molecule type" value="Genomic_DNA"/>
</dbReference>
<dbReference type="AlphaFoldDB" id="A0A1I1AQX1"/>
<dbReference type="STRING" id="1120918.SAMN05216249_1311"/>
<keyword evidence="3" id="KW-1185">Reference proteome</keyword>
<dbReference type="Gene3D" id="3.60.15.10">
    <property type="entry name" value="Ribonuclease Z/Hydroxyacylglutathione hydrolase-like"/>
    <property type="match status" value="1"/>
</dbReference>
<evidence type="ECO:0000259" key="1">
    <source>
        <dbReference type="SMART" id="SM00849"/>
    </source>
</evidence>
<name>A0A1I1AQX1_9FIRM</name>
<sequence length="286" mass="32848">MRIINLIENTQGKSGCEYEHGLSFYIETKNHNILVDFGQSDKFIENSKSLGIDLKSIDIAVLSHGHYDHSGGLRSFAKINDSADIYMQKKAEGDFYAEDGEVSEGERYRYIGIDRKILKLSQVRLLQGDYVIDNELEIFKLKTRTHPLPFTNARLLIKTERGYSPDDFEHEHYFIIKENGITVLISGCAHNGILSILDAYREKYSDLPDFVISGFHLMIKGEYKENELSKVRDIAKKLSQYKTKFFTCHCTGISAYEEMKKIMGDKLEYIHCGQEVEVSFLPFNTP</sequence>
<dbReference type="PANTHER" id="PTHR13754">
    <property type="entry name" value="METALLO-BETA-LACTAMASE SUPERFAMILY PROTEIN"/>
    <property type="match status" value="1"/>
</dbReference>
<dbReference type="InterPro" id="IPR041712">
    <property type="entry name" value="DHPS-like_MBL-fold"/>
</dbReference>
<dbReference type="OrthoDB" id="9803916at2"/>
<dbReference type="GO" id="GO:0016740">
    <property type="term" value="F:transferase activity"/>
    <property type="evidence" value="ECO:0007669"/>
    <property type="project" value="TreeGrafter"/>
</dbReference>
<dbReference type="PANTHER" id="PTHR13754:SF13">
    <property type="entry name" value="METALLO-BETA-LACTAMASE SUPERFAMILY PROTEIN (AFU_ORTHOLOGUE AFUA_3G07630)"/>
    <property type="match status" value="1"/>
</dbReference>
<dbReference type="InterPro" id="IPR036866">
    <property type="entry name" value="RibonucZ/Hydroxyglut_hydro"/>
</dbReference>